<proteinExistence type="predicted"/>
<gene>
    <name evidence="3" type="ORF">P0455H03.47</name>
    <name evidence="2" type="ORF">P0520B06.10</name>
</gene>
<reference evidence="4" key="3">
    <citation type="journal article" date="2008" name="Nucleic Acids Res.">
        <title>The rice annotation project database (RAP-DB): 2008 update.</title>
        <authorList>
            <consortium name="The rice annotation project (RAP)"/>
        </authorList>
    </citation>
    <scope>GENOME REANNOTATION</scope>
    <source>
        <strain evidence="4">cv. Nipponbare</strain>
    </source>
</reference>
<feature type="compositionally biased region" description="Low complexity" evidence="1">
    <location>
        <begin position="266"/>
        <end position="287"/>
    </location>
</feature>
<dbReference type="EMBL" id="AP003077">
    <property type="protein sequence ID" value="BAD73136.1"/>
    <property type="molecule type" value="Genomic_DNA"/>
</dbReference>
<sequence>MTVSTPGLQIALELSFQCFSFKSGHFARRAMIAGTRTTSSRCTHLSTHPRPHHTGPCVHLAATGTHLAPPIDLFFLTEEANKLPSSMKLPTPVAYYSPSFAFFSNNPSRAKKNCGARDAIKLQRLARPLRVCLVEEMNIFGCYIGRLTGCRKGFDVMFLRKILGELNRALLDSKSATSTHRFGEAEDEGKLDGPASVANKLLQHKLLLHVFVCHGSSGEGPKIGERKEDKTRIVAAKMKWLIEEASIAEIWRRCRSRRRATKTKAKQPATRGGVAAVGDAAKVQRPATRGRDGGAAAGLGRGAASQGADEAQQLATTAGRVPGGYPPSSGKLPSLRGRGRPWRGGYLALRVMTATSRKMIFLVVNNASSSSSYADHLSPPYRGRDLIPFLLPDAASEDPCSSLQCRPHIGSIVAAQEKEDGDTNLFSFVEQPLLDGFTRTFDCRQSSRDDD</sequence>
<evidence type="ECO:0000313" key="3">
    <source>
        <dbReference type="EMBL" id="BAD73554.1"/>
    </source>
</evidence>
<feature type="region of interest" description="Disordered" evidence="1">
    <location>
        <begin position="258"/>
        <end position="337"/>
    </location>
</feature>
<dbReference type="Proteomes" id="UP000000763">
    <property type="component" value="Chromosome 1"/>
</dbReference>
<accession>Q5QM16</accession>
<evidence type="ECO:0000256" key="1">
    <source>
        <dbReference type="SAM" id="MobiDB-lite"/>
    </source>
</evidence>
<reference evidence="3" key="1">
    <citation type="journal article" date="2002" name="Nature">
        <title>The genome sequence and structure of rice chromosome 1.</title>
        <authorList>
            <person name="Sasaki T."/>
            <person name="Matsumoto T."/>
            <person name="Yamamoto K."/>
            <person name="Sakata K."/>
            <person name="Baba T."/>
            <person name="Katayose Y."/>
            <person name="Wu J."/>
            <person name="Niimura Y."/>
            <person name="Cheng Z."/>
            <person name="Nagamura Y."/>
            <person name="Antonio B.A."/>
            <person name="Kanamori H."/>
            <person name="Hosokawa S."/>
            <person name="Masukawa M."/>
            <person name="Arikawa K."/>
            <person name="Chiden Y."/>
            <person name="Hayashi M."/>
            <person name="Okamoto M."/>
            <person name="Ando T."/>
            <person name="Aoki H."/>
            <person name="Arita K."/>
            <person name="Hamada M."/>
            <person name="Harada C."/>
            <person name="Hijishita S."/>
            <person name="Honda M."/>
            <person name="Ichikawa Y."/>
            <person name="Idonuma A."/>
            <person name="Iijima M."/>
            <person name="Ikeda M."/>
            <person name="Ikeno M."/>
            <person name="Itoh S."/>
            <person name="Itoh T."/>
            <person name="Itoh Y."/>
            <person name="Itoh Y."/>
            <person name="Iwabuchi A."/>
            <person name="Kamiya K."/>
            <person name="Karasawa W."/>
            <person name="Katagiri S."/>
            <person name="Kikuta A."/>
            <person name="Kobayashi N."/>
            <person name="Kono I."/>
            <person name="Machita K."/>
            <person name="Maehara T."/>
            <person name="Mizuno H."/>
            <person name="Mizubayashi T."/>
            <person name="Mukai Y."/>
            <person name="Nagasaki H."/>
            <person name="Nakashima M."/>
            <person name="Nakama Y."/>
            <person name="Nakamichi Y."/>
            <person name="Nakamura M."/>
            <person name="Namiki N."/>
            <person name="Negishi M."/>
            <person name="Ohta I."/>
            <person name="Ono N."/>
            <person name="Saji S."/>
            <person name="Sakai K."/>
            <person name="Shibata M."/>
            <person name="Shimokawa T."/>
            <person name="Shomura A."/>
            <person name="Song J."/>
            <person name="Takazaki Y."/>
            <person name="Terasawa K."/>
            <person name="Tsuji K."/>
            <person name="Waki K."/>
            <person name="Yamagata H."/>
            <person name="Yamane H."/>
            <person name="Yoshiki S."/>
            <person name="Yoshihara R."/>
            <person name="Yukawa K."/>
            <person name="Zhong H."/>
            <person name="Iwama H."/>
            <person name="Endo T."/>
            <person name="Ito H."/>
            <person name="Hahn J.H."/>
            <person name="Kim H.I."/>
            <person name="Eun M.Y."/>
            <person name="Yano M."/>
            <person name="Jiang J."/>
            <person name="Gojobori T."/>
        </authorList>
    </citation>
    <scope>NUCLEOTIDE SEQUENCE</scope>
</reference>
<evidence type="ECO:0000313" key="4">
    <source>
        <dbReference type="Proteomes" id="UP000000763"/>
    </source>
</evidence>
<evidence type="ECO:0000313" key="2">
    <source>
        <dbReference type="EMBL" id="BAD73136.1"/>
    </source>
</evidence>
<reference evidence="4" key="2">
    <citation type="journal article" date="2005" name="Nature">
        <title>The map-based sequence of the rice genome.</title>
        <authorList>
            <consortium name="International rice genome sequencing project (IRGSP)"/>
            <person name="Matsumoto T."/>
            <person name="Wu J."/>
            <person name="Kanamori H."/>
            <person name="Katayose Y."/>
            <person name="Fujisawa M."/>
            <person name="Namiki N."/>
            <person name="Mizuno H."/>
            <person name="Yamamoto K."/>
            <person name="Antonio B.A."/>
            <person name="Baba T."/>
            <person name="Sakata K."/>
            <person name="Nagamura Y."/>
            <person name="Aoki H."/>
            <person name="Arikawa K."/>
            <person name="Arita K."/>
            <person name="Bito T."/>
            <person name="Chiden Y."/>
            <person name="Fujitsuka N."/>
            <person name="Fukunaka R."/>
            <person name="Hamada M."/>
            <person name="Harada C."/>
            <person name="Hayashi A."/>
            <person name="Hijishita S."/>
            <person name="Honda M."/>
            <person name="Hosokawa S."/>
            <person name="Ichikawa Y."/>
            <person name="Idonuma A."/>
            <person name="Iijima M."/>
            <person name="Ikeda M."/>
            <person name="Ikeno M."/>
            <person name="Ito K."/>
            <person name="Ito S."/>
            <person name="Ito T."/>
            <person name="Ito Y."/>
            <person name="Ito Y."/>
            <person name="Iwabuchi A."/>
            <person name="Kamiya K."/>
            <person name="Karasawa W."/>
            <person name="Kurita K."/>
            <person name="Katagiri S."/>
            <person name="Kikuta A."/>
            <person name="Kobayashi H."/>
            <person name="Kobayashi N."/>
            <person name="Machita K."/>
            <person name="Maehara T."/>
            <person name="Masukawa M."/>
            <person name="Mizubayashi T."/>
            <person name="Mukai Y."/>
            <person name="Nagasaki H."/>
            <person name="Nagata Y."/>
            <person name="Naito S."/>
            <person name="Nakashima M."/>
            <person name="Nakama Y."/>
            <person name="Nakamichi Y."/>
            <person name="Nakamura M."/>
            <person name="Meguro A."/>
            <person name="Negishi M."/>
            <person name="Ohta I."/>
            <person name="Ohta T."/>
            <person name="Okamoto M."/>
            <person name="Ono N."/>
            <person name="Saji S."/>
            <person name="Sakaguchi M."/>
            <person name="Sakai K."/>
            <person name="Shibata M."/>
            <person name="Shimokawa T."/>
            <person name="Song J."/>
            <person name="Takazaki Y."/>
            <person name="Terasawa K."/>
            <person name="Tsugane M."/>
            <person name="Tsuji K."/>
            <person name="Ueda S."/>
            <person name="Waki K."/>
            <person name="Yamagata H."/>
            <person name="Yamamoto M."/>
            <person name="Yamamoto S."/>
            <person name="Yamane H."/>
            <person name="Yoshiki S."/>
            <person name="Yoshihara R."/>
            <person name="Yukawa K."/>
            <person name="Zhong H."/>
            <person name="Yano M."/>
            <person name="Yuan Q."/>
            <person name="Ouyang S."/>
            <person name="Liu J."/>
            <person name="Jones K.M."/>
            <person name="Gansberger K."/>
            <person name="Moffat K."/>
            <person name="Hill J."/>
            <person name="Bera J."/>
            <person name="Fadrosh D."/>
            <person name="Jin S."/>
            <person name="Johri S."/>
            <person name="Kim M."/>
            <person name="Overton L."/>
            <person name="Reardon M."/>
            <person name="Tsitrin T."/>
            <person name="Vuong H."/>
            <person name="Weaver B."/>
            <person name="Ciecko A."/>
            <person name="Tallon L."/>
            <person name="Jackson J."/>
            <person name="Pai G."/>
            <person name="Aken S.V."/>
            <person name="Utterback T."/>
            <person name="Reidmuller S."/>
            <person name="Feldblyum T."/>
            <person name="Hsiao J."/>
            <person name="Zismann V."/>
            <person name="Iobst S."/>
            <person name="de Vazeille A.R."/>
            <person name="Buell C.R."/>
            <person name="Ying K."/>
            <person name="Li Y."/>
            <person name="Lu T."/>
            <person name="Huang Y."/>
            <person name="Zhao Q."/>
            <person name="Feng Q."/>
            <person name="Zhang L."/>
            <person name="Zhu J."/>
            <person name="Weng Q."/>
            <person name="Mu J."/>
            <person name="Lu Y."/>
            <person name="Fan D."/>
            <person name="Liu Y."/>
            <person name="Guan J."/>
            <person name="Zhang Y."/>
            <person name="Yu S."/>
            <person name="Liu X."/>
            <person name="Zhang Y."/>
            <person name="Hong G."/>
            <person name="Han B."/>
            <person name="Choisne N."/>
            <person name="Demange N."/>
            <person name="Orjeda G."/>
            <person name="Samain S."/>
            <person name="Cattolico L."/>
            <person name="Pelletier E."/>
            <person name="Couloux A."/>
            <person name="Segurens B."/>
            <person name="Wincker P."/>
            <person name="D'Hont A."/>
            <person name="Scarpelli C."/>
            <person name="Weissenbach J."/>
            <person name="Salanoubat M."/>
            <person name="Quetier F."/>
            <person name="Yu Y."/>
            <person name="Kim H.R."/>
            <person name="Rambo T."/>
            <person name="Currie J."/>
            <person name="Collura K."/>
            <person name="Luo M."/>
            <person name="Yang T."/>
            <person name="Ammiraju J.S.S."/>
            <person name="Engler F."/>
            <person name="Soderlund C."/>
            <person name="Wing R.A."/>
            <person name="Palmer L.E."/>
            <person name="de la Bastide M."/>
            <person name="Spiegel L."/>
            <person name="Nascimento L."/>
            <person name="Zutavern T."/>
            <person name="O'Shaughnessy A."/>
            <person name="Dike S."/>
            <person name="Dedhia N."/>
            <person name="Preston R."/>
            <person name="Balija V."/>
            <person name="McCombie W.R."/>
            <person name="Chow T."/>
            <person name="Chen H."/>
            <person name="Chung M."/>
            <person name="Chen C."/>
            <person name="Shaw J."/>
            <person name="Wu H."/>
            <person name="Hsiao K."/>
            <person name="Chao Y."/>
            <person name="Chu M."/>
            <person name="Cheng C."/>
            <person name="Hour A."/>
            <person name="Lee P."/>
            <person name="Lin S."/>
            <person name="Lin Y."/>
            <person name="Liou J."/>
            <person name="Liu S."/>
            <person name="Hsing Y."/>
            <person name="Raghuvanshi S."/>
            <person name="Mohanty A."/>
            <person name="Bharti A.K."/>
            <person name="Gaur A."/>
            <person name="Gupta V."/>
            <person name="Kumar D."/>
            <person name="Ravi V."/>
            <person name="Vij S."/>
            <person name="Kapur A."/>
            <person name="Khurana P."/>
            <person name="Khurana P."/>
            <person name="Khurana J.P."/>
            <person name="Tyagi A.K."/>
            <person name="Gaikwad K."/>
            <person name="Singh A."/>
            <person name="Dalal V."/>
            <person name="Srivastava S."/>
            <person name="Dixit A."/>
            <person name="Pal A.K."/>
            <person name="Ghazi I.A."/>
            <person name="Yadav M."/>
            <person name="Pandit A."/>
            <person name="Bhargava A."/>
            <person name="Sureshbabu K."/>
            <person name="Batra K."/>
            <person name="Sharma T.R."/>
            <person name="Mohapatra T."/>
            <person name="Singh N.K."/>
            <person name="Messing J."/>
            <person name="Nelson A.B."/>
            <person name="Fuks G."/>
            <person name="Kavchok S."/>
            <person name="Keizer G."/>
            <person name="Linton E."/>
            <person name="Llaca V."/>
            <person name="Song R."/>
            <person name="Tanyolac B."/>
            <person name="Young S."/>
            <person name="Ho-Il K."/>
            <person name="Hahn J.H."/>
            <person name="Sangsakoo G."/>
            <person name="Vanavichit A."/>
            <person name="de Mattos Luiz.A.T."/>
            <person name="Zimmer P.D."/>
            <person name="Malone G."/>
            <person name="Dellagostin O."/>
            <person name="de Oliveira A.C."/>
            <person name="Bevan M."/>
            <person name="Bancroft I."/>
            <person name="Minx P."/>
            <person name="Cordum H."/>
            <person name="Wilson R."/>
            <person name="Cheng Z."/>
            <person name="Jin W."/>
            <person name="Jiang J."/>
            <person name="Leong S.A."/>
            <person name="Iwama H."/>
            <person name="Gojobori T."/>
            <person name="Itoh T."/>
            <person name="Niimura Y."/>
            <person name="Fujii Y."/>
            <person name="Habara T."/>
            <person name="Sakai H."/>
            <person name="Sato Y."/>
            <person name="Wilson G."/>
            <person name="Kumar K."/>
            <person name="McCouch S."/>
            <person name="Juretic N."/>
            <person name="Hoen D."/>
            <person name="Wright S."/>
            <person name="Bruskiewich R."/>
            <person name="Bureau T."/>
            <person name="Miyao A."/>
            <person name="Hirochika H."/>
            <person name="Nishikawa T."/>
            <person name="Kadowaki K."/>
            <person name="Sugiura M."/>
            <person name="Burr B."/>
            <person name="Sasaki T."/>
        </authorList>
    </citation>
    <scope>NUCLEOTIDE SEQUENCE [LARGE SCALE GENOMIC DNA]</scope>
    <source>
        <strain evidence="4">cv. Nipponbare</strain>
    </source>
</reference>
<dbReference type="Proteomes" id="UP000817658">
    <property type="component" value="Chromosome 1"/>
</dbReference>
<dbReference type="AlphaFoldDB" id="Q5QM16"/>
<protein>
    <submittedName>
        <fullName evidence="3">Uncharacterized protein</fullName>
    </submittedName>
</protein>
<dbReference type="EMBL" id="AP003435">
    <property type="protein sequence ID" value="BAD73554.1"/>
    <property type="molecule type" value="Genomic_DNA"/>
</dbReference>
<organism evidence="3">
    <name type="scientific">Oryza sativa subsp. japonica</name>
    <name type="common">Rice</name>
    <dbReference type="NCBI Taxonomy" id="39947"/>
    <lineage>
        <taxon>Eukaryota</taxon>
        <taxon>Viridiplantae</taxon>
        <taxon>Streptophyta</taxon>
        <taxon>Embryophyta</taxon>
        <taxon>Tracheophyta</taxon>
        <taxon>Spermatophyta</taxon>
        <taxon>Magnoliopsida</taxon>
        <taxon>Liliopsida</taxon>
        <taxon>Poales</taxon>
        <taxon>Poaceae</taxon>
        <taxon>BOP clade</taxon>
        <taxon>Oryzoideae</taxon>
        <taxon>Oryzeae</taxon>
        <taxon>Oryzinae</taxon>
        <taxon>Oryza</taxon>
        <taxon>Oryza sativa</taxon>
    </lineage>
</organism>
<name>Q5QM16_ORYSJ</name>